<evidence type="ECO:0000256" key="2">
    <source>
        <dbReference type="ARBA" id="ARBA00022801"/>
    </source>
</evidence>
<protein>
    <recommendedName>
        <fullName evidence="4">Nudix hydrolase domain-containing protein</fullName>
    </recommendedName>
</protein>
<dbReference type="PROSITE" id="PS51462">
    <property type="entry name" value="NUDIX"/>
    <property type="match status" value="1"/>
</dbReference>
<keyword evidence="2 3" id="KW-0378">Hydrolase</keyword>
<comment type="similarity">
    <text evidence="3">Belongs to the Nudix hydrolase family.</text>
</comment>
<comment type="caution">
    <text evidence="5">The sequence shown here is derived from an EMBL/GenBank/DDBJ whole genome shotgun (WGS) entry which is preliminary data.</text>
</comment>
<dbReference type="Gene3D" id="3.90.79.10">
    <property type="entry name" value="Nucleoside Triphosphate Pyrophosphohydrolase"/>
    <property type="match status" value="1"/>
</dbReference>
<dbReference type="InterPro" id="IPR000086">
    <property type="entry name" value="NUDIX_hydrolase_dom"/>
</dbReference>
<name>A0A1F5PID0_9BACT</name>
<evidence type="ECO:0000259" key="4">
    <source>
        <dbReference type="PROSITE" id="PS51462"/>
    </source>
</evidence>
<proteinExistence type="inferred from homology"/>
<accession>A0A1F5PID0</accession>
<dbReference type="EMBL" id="MFEY01000009">
    <property type="protein sequence ID" value="OGE89685.1"/>
    <property type="molecule type" value="Genomic_DNA"/>
</dbReference>
<dbReference type="PANTHER" id="PTHR43046:SF14">
    <property type="entry name" value="MUTT_NUDIX FAMILY PROTEIN"/>
    <property type="match status" value="1"/>
</dbReference>
<dbReference type="PANTHER" id="PTHR43046">
    <property type="entry name" value="GDP-MANNOSE MANNOSYL HYDROLASE"/>
    <property type="match status" value="1"/>
</dbReference>
<feature type="domain" description="Nudix hydrolase" evidence="4">
    <location>
        <begin position="4"/>
        <end position="145"/>
    </location>
</feature>
<sequence>MTEHKQIPIVIGLVRNDKNELLIAKRSDPKFPEADNKWEFVGGKLEFGETPEQAVLREIEEESGLRAKVIRLLPKIFSNTWVSADGQESQVLLLCYECRAIGGALHRNEFDHKILDLKFVDPSALTGYDVMKAVPEIMDCLLNTK</sequence>
<dbReference type="AlphaFoldDB" id="A0A1F5PID0"/>
<dbReference type="CDD" id="cd02883">
    <property type="entry name" value="NUDIX_Hydrolase"/>
    <property type="match status" value="1"/>
</dbReference>
<comment type="cofactor">
    <cofactor evidence="1">
        <name>Mg(2+)</name>
        <dbReference type="ChEBI" id="CHEBI:18420"/>
    </cofactor>
</comment>
<dbReference type="InterPro" id="IPR020084">
    <property type="entry name" value="NUDIX_hydrolase_CS"/>
</dbReference>
<dbReference type="PRINTS" id="PR00502">
    <property type="entry name" value="NUDIXFAMILY"/>
</dbReference>
<dbReference type="InterPro" id="IPR015797">
    <property type="entry name" value="NUDIX_hydrolase-like_dom_sf"/>
</dbReference>
<dbReference type="InterPro" id="IPR020476">
    <property type="entry name" value="Nudix_hydrolase"/>
</dbReference>
<reference evidence="5 6" key="1">
    <citation type="journal article" date="2016" name="Nat. Commun.">
        <title>Thousands of microbial genomes shed light on interconnected biogeochemical processes in an aquifer system.</title>
        <authorList>
            <person name="Anantharaman K."/>
            <person name="Brown C.T."/>
            <person name="Hug L.A."/>
            <person name="Sharon I."/>
            <person name="Castelle C.J."/>
            <person name="Probst A.J."/>
            <person name="Thomas B.C."/>
            <person name="Singh A."/>
            <person name="Wilkins M.J."/>
            <person name="Karaoz U."/>
            <person name="Brodie E.L."/>
            <person name="Williams K.H."/>
            <person name="Hubbard S.S."/>
            <person name="Banfield J.F."/>
        </authorList>
    </citation>
    <scope>NUCLEOTIDE SEQUENCE [LARGE SCALE GENOMIC DNA]</scope>
</reference>
<dbReference type="PROSITE" id="PS00893">
    <property type="entry name" value="NUDIX_BOX"/>
    <property type="match status" value="1"/>
</dbReference>
<dbReference type="GO" id="GO:0016787">
    <property type="term" value="F:hydrolase activity"/>
    <property type="evidence" value="ECO:0007669"/>
    <property type="project" value="UniProtKB-KW"/>
</dbReference>
<dbReference type="SUPFAM" id="SSF55811">
    <property type="entry name" value="Nudix"/>
    <property type="match status" value="1"/>
</dbReference>
<gene>
    <name evidence="5" type="ORF">A3E29_00510</name>
</gene>
<dbReference type="Proteomes" id="UP000177682">
    <property type="component" value="Unassembled WGS sequence"/>
</dbReference>
<evidence type="ECO:0000256" key="3">
    <source>
        <dbReference type="RuleBase" id="RU003476"/>
    </source>
</evidence>
<organism evidence="5 6">
    <name type="scientific">Candidatus Doudnabacteria bacterium RIFCSPHIGHO2_12_FULL_48_16</name>
    <dbReference type="NCBI Taxonomy" id="1817838"/>
    <lineage>
        <taxon>Bacteria</taxon>
        <taxon>Candidatus Doudnaibacteriota</taxon>
    </lineage>
</organism>
<dbReference type="Pfam" id="PF00293">
    <property type="entry name" value="NUDIX"/>
    <property type="match status" value="1"/>
</dbReference>
<evidence type="ECO:0000256" key="1">
    <source>
        <dbReference type="ARBA" id="ARBA00001946"/>
    </source>
</evidence>
<evidence type="ECO:0000313" key="5">
    <source>
        <dbReference type="EMBL" id="OGE89685.1"/>
    </source>
</evidence>
<evidence type="ECO:0000313" key="6">
    <source>
        <dbReference type="Proteomes" id="UP000177682"/>
    </source>
</evidence>